<dbReference type="EMBL" id="PQFF01000270">
    <property type="protein sequence ID" value="RHZ68213.1"/>
    <property type="molecule type" value="Genomic_DNA"/>
</dbReference>
<dbReference type="OrthoDB" id="2430921at2759"/>
<comment type="caution">
    <text evidence="2">The sequence shown here is derived from an EMBL/GenBank/DDBJ whole genome shotgun (WGS) entry which is preliminary data.</text>
</comment>
<evidence type="ECO:0000313" key="2">
    <source>
        <dbReference type="EMBL" id="RHZ68213.1"/>
    </source>
</evidence>
<dbReference type="AlphaFoldDB" id="A0A397I4Q1"/>
<gene>
    <name evidence="2" type="ORF">Glove_296g49</name>
</gene>
<evidence type="ECO:0000256" key="1">
    <source>
        <dbReference type="SAM" id="MobiDB-lite"/>
    </source>
</evidence>
<evidence type="ECO:0000313" key="3">
    <source>
        <dbReference type="Proteomes" id="UP000266861"/>
    </source>
</evidence>
<protein>
    <submittedName>
        <fullName evidence="2">Uncharacterized protein</fullName>
    </submittedName>
</protein>
<feature type="region of interest" description="Disordered" evidence="1">
    <location>
        <begin position="32"/>
        <end position="62"/>
    </location>
</feature>
<proteinExistence type="predicted"/>
<dbReference type="Proteomes" id="UP000266861">
    <property type="component" value="Unassembled WGS sequence"/>
</dbReference>
<feature type="compositionally biased region" description="Low complexity" evidence="1">
    <location>
        <begin position="41"/>
        <end position="62"/>
    </location>
</feature>
<keyword evidence="3" id="KW-1185">Reference proteome</keyword>
<feature type="region of interest" description="Disordered" evidence="1">
    <location>
        <begin position="79"/>
        <end position="104"/>
    </location>
</feature>
<organism evidence="2 3">
    <name type="scientific">Diversispora epigaea</name>
    <dbReference type="NCBI Taxonomy" id="1348612"/>
    <lineage>
        <taxon>Eukaryota</taxon>
        <taxon>Fungi</taxon>
        <taxon>Fungi incertae sedis</taxon>
        <taxon>Mucoromycota</taxon>
        <taxon>Glomeromycotina</taxon>
        <taxon>Glomeromycetes</taxon>
        <taxon>Diversisporales</taxon>
        <taxon>Diversisporaceae</taxon>
        <taxon>Diversispora</taxon>
    </lineage>
</organism>
<reference evidence="2 3" key="1">
    <citation type="submission" date="2018-08" db="EMBL/GenBank/DDBJ databases">
        <title>Genome and evolution of the arbuscular mycorrhizal fungus Diversispora epigaea (formerly Glomus versiforme) and its bacterial endosymbionts.</title>
        <authorList>
            <person name="Sun X."/>
            <person name="Fei Z."/>
            <person name="Harrison M."/>
        </authorList>
    </citation>
    <scope>NUCLEOTIDE SEQUENCE [LARGE SCALE GENOMIC DNA]</scope>
    <source>
        <strain evidence="2 3">IT104</strain>
    </source>
</reference>
<accession>A0A397I4Q1</accession>
<sequence length="126" mass="13529">MVNTVIETINGITANYESLRAQLDHLTETSSIAPLRSEQFTPPASTSNSSRRSSYASSKNNYSLDDMCNIVSVEILGSGQVKPSPVSTNSSSDDRTKLGGLPLQVESSLPDGKVKSSCLHFCFLIT</sequence>
<name>A0A397I4Q1_9GLOM</name>